<feature type="transmembrane region" description="Helical" evidence="3">
    <location>
        <begin position="52"/>
        <end position="72"/>
    </location>
</feature>
<dbReference type="InterPro" id="IPR003737">
    <property type="entry name" value="GlcNAc_PI_deacetylase-related"/>
</dbReference>
<proteinExistence type="inferred from homology"/>
<dbReference type="PANTHER" id="PTHR12993:SF11">
    <property type="entry name" value="N-ACETYLGLUCOSAMINYL-PHOSPHATIDYLINOSITOL DE-N-ACETYLASE"/>
    <property type="match status" value="1"/>
</dbReference>
<evidence type="ECO:0000256" key="2">
    <source>
        <dbReference type="ARBA" id="ARBA00012176"/>
    </source>
</evidence>
<dbReference type="GO" id="GO:0000225">
    <property type="term" value="F:N-acetylglucosaminylphosphatidylinositol deacetylase activity"/>
    <property type="evidence" value="ECO:0007669"/>
    <property type="project" value="UniProtKB-EC"/>
</dbReference>
<dbReference type="EMBL" id="CAJOBI010322239">
    <property type="protein sequence ID" value="CAF5186875.1"/>
    <property type="molecule type" value="Genomic_DNA"/>
</dbReference>
<keyword evidence="3" id="KW-0472">Membrane</keyword>
<keyword evidence="3" id="KW-0812">Transmembrane</keyword>
<evidence type="ECO:0000313" key="4">
    <source>
        <dbReference type="EMBL" id="CAF5186875.1"/>
    </source>
</evidence>
<evidence type="ECO:0000256" key="1">
    <source>
        <dbReference type="ARBA" id="ARBA00006066"/>
    </source>
</evidence>
<dbReference type="Proteomes" id="UP000676336">
    <property type="component" value="Unassembled WGS sequence"/>
</dbReference>
<comment type="similarity">
    <text evidence="1">Belongs to the PIGL family.</text>
</comment>
<evidence type="ECO:0000256" key="3">
    <source>
        <dbReference type="SAM" id="Phobius"/>
    </source>
</evidence>
<accession>A0A8S3HPS0</accession>
<feature type="non-terminal residue" evidence="4">
    <location>
        <position position="1"/>
    </location>
</feature>
<dbReference type="PANTHER" id="PTHR12993">
    <property type="entry name" value="N-ACETYLGLUCOSAMINYL-PHOSPHATIDYLINOSITOL DE-N-ACETYLASE-RELATED"/>
    <property type="match status" value="1"/>
</dbReference>
<sequence>FDGTGVSGHINHRAVGSAVRLLAISKINSKIKMSYELKSVFVLRKYSSLLDFYIVFITFTPYLMHLLFSHLIPLKLISSPNLSSMLLINTPKDYMVSRAAFASHNSQFSWDRYVYLVASRFMFINELKYIDK</sequence>
<protein>
    <recommendedName>
        <fullName evidence="2">N-acetylglucosaminylphosphatidylinositol deacetylase</fullName>
        <ecNumber evidence="2">3.5.1.89</ecNumber>
    </recommendedName>
</protein>
<dbReference type="SUPFAM" id="SSF102588">
    <property type="entry name" value="LmbE-like"/>
    <property type="match status" value="1"/>
</dbReference>
<reference evidence="4" key="1">
    <citation type="submission" date="2021-02" db="EMBL/GenBank/DDBJ databases">
        <authorList>
            <person name="Nowell W R."/>
        </authorList>
    </citation>
    <scope>NUCLEOTIDE SEQUENCE</scope>
</reference>
<name>A0A8S3HPS0_9BILA</name>
<dbReference type="AlphaFoldDB" id="A0A8S3HPS0"/>
<dbReference type="GO" id="GO:0005783">
    <property type="term" value="C:endoplasmic reticulum"/>
    <property type="evidence" value="ECO:0007669"/>
    <property type="project" value="TreeGrafter"/>
</dbReference>
<dbReference type="InterPro" id="IPR024078">
    <property type="entry name" value="LmbE-like_dom_sf"/>
</dbReference>
<keyword evidence="3" id="KW-1133">Transmembrane helix</keyword>
<gene>
    <name evidence="4" type="ORF">SMN809_LOCUS70799</name>
</gene>
<organism evidence="4 5">
    <name type="scientific">Rotaria magnacalcarata</name>
    <dbReference type="NCBI Taxonomy" id="392030"/>
    <lineage>
        <taxon>Eukaryota</taxon>
        <taxon>Metazoa</taxon>
        <taxon>Spiralia</taxon>
        <taxon>Gnathifera</taxon>
        <taxon>Rotifera</taxon>
        <taxon>Eurotatoria</taxon>
        <taxon>Bdelloidea</taxon>
        <taxon>Philodinida</taxon>
        <taxon>Philodinidae</taxon>
        <taxon>Rotaria</taxon>
    </lineage>
</organism>
<evidence type="ECO:0000313" key="5">
    <source>
        <dbReference type="Proteomes" id="UP000676336"/>
    </source>
</evidence>
<comment type="caution">
    <text evidence="4">The sequence shown here is derived from an EMBL/GenBank/DDBJ whole genome shotgun (WGS) entry which is preliminary data.</text>
</comment>
<dbReference type="EC" id="3.5.1.89" evidence="2"/>